<organism evidence="1 2">
    <name type="scientific">Paramecium primaurelia</name>
    <dbReference type="NCBI Taxonomy" id="5886"/>
    <lineage>
        <taxon>Eukaryota</taxon>
        <taxon>Sar</taxon>
        <taxon>Alveolata</taxon>
        <taxon>Ciliophora</taxon>
        <taxon>Intramacronucleata</taxon>
        <taxon>Oligohymenophorea</taxon>
        <taxon>Peniculida</taxon>
        <taxon>Parameciidae</taxon>
        <taxon>Paramecium</taxon>
    </lineage>
</organism>
<comment type="caution">
    <text evidence="1">The sequence shown here is derived from an EMBL/GenBank/DDBJ whole genome shotgun (WGS) entry which is preliminary data.</text>
</comment>
<accession>A0A8S1MVJ7</accession>
<dbReference type="EMBL" id="CAJJDM010000067">
    <property type="protein sequence ID" value="CAD8081396.1"/>
    <property type="molecule type" value="Genomic_DNA"/>
</dbReference>
<evidence type="ECO:0000313" key="1">
    <source>
        <dbReference type="EMBL" id="CAD8081396.1"/>
    </source>
</evidence>
<proteinExistence type="predicted"/>
<protein>
    <submittedName>
        <fullName evidence="1">Uncharacterized protein</fullName>
    </submittedName>
</protein>
<gene>
    <name evidence="1" type="ORF">PPRIM_AZ9-3.1.T0650225</name>
</gene>
<dbReference type="AlphaFoldDB" id="A0A8S1MVJ7"/>
<name>A0A8S1MVJ7_PARPR</name>
<dbReference type="Proteomes" id="UP000688137">
    <property type="component" value="Unassembled WGS sequence"/>
</dbReference>
<keyword evidence="2" id="KW-1185">Reference proteome</keyword>
<reference evidence="1" key="1">
    <citation type="submission" date="2021-01" db="EMBL/GenBank/DDBJ databases">
        <authorList>
            <consortium name="Genoscope - CEA"/>
            <person name="William W."/>
        </authorList>
    </citation>
    <scope>NUCLEOTIDE SEQUENCE</scope>
</reference>
<sequence>MVVLINLNQNNAFLRVFQIQIVSDLIFNKMDKKFVLYLQQLILTQLQQLQIINNSFEIENTISKNNRFDIKMLDL</sequence>
<evidence type="ECO:0000313" key="2">
    <source>
        <dbReference type="Proteomes" id="UP000688137"/>
    </source>
</evidence>